<evidence type="ECO:0000313" key="1">
    <source>
        <dbReference type="EMBL" id="MED6234973.1"/>
    </source>
</evidence>
<dbReference type="Proteomes" id="UP001345963">
    <property type="component" value="Unassembled WGS sequence"/>
</dbReference>
<proteinExistence type="predicted"/>
<reference evidence="1 2" key="1">
    <citation type="submission" date="2021-07" db="EMBL/GenBank/DDBJ databases">
        <authorList>
            <person name="Palmer J.M."/>
        </authorList>
    </citation>
    <scope>NUCLEOTIDE SEQUENCE [LARGE SCALE GENOMIC DNA]</scope>
    <source>
        <strain evidence="1 2">AT_MEX2019</strain>
        <tissue evidence="1">Muscle</tissue>
    </source>
</reference>
<gene>
    <name evidence="1" type="ORF">ATANTOWER_010745</name>
</gene>
<keyword evidence="2" id="KW-1185">Reference proteome</keyword>
<name>A0ABU7ABC2_9TELE</name>
<sequence length="120" mass="13659">MQHLDQADKGGRVDYMHSLLSTNRSTTVCPPHNERTPNKPDIIHNLCRLFNTPFIFRPDKNLTFTFHNSKDVTAIHNCFQPVCVGPSPQTCRPRGQRLFWPGCSLLLYCSGRKPAGQYSD</sequence>
<evidence type="ECO:0000313" key="2">
    <source>
        <dbReference type="Proteomes" id="UP001345963"/>
    </source>
</evidence>
<dbReference type="EMBL" id="JAHUTI010010072">
    <property type="protein sequence ID" value="MED6234973.1"/>
    <property type="molecule type" value="Genomic_DNA"/>
</dbReference>
<accession>A0ABU7ABC2</accession>
<organism evidence="1 2">
    <name type="scientific">Ataeniobius toweri</name>
    <dbReference type="NCBI Taxonomy" id="208326"/>
    <lineage>
        <taxon>Eukaryota</taxon>
        <taxon>Metazoa</taxon>
        <taxon>Chordata</taxon>
        <taxon>Craniata</taxon>
        <taxon>Vertebrata</taxon>
        <taxon>Euteleostomi</taxon>
        <taxon>Actinopterygii</taxon>
        <taxon>Neopterygii</taxon>
        <taxon>Teleostei</taxon>
        <taxon>Neoteleostei</taxon>
        <taxon>Acanthomorphata</taxon>
        <taxon>Ovalentaria</taxon>
        <taxon>Atherinomorphae</taxon>
        <taxon>Cyprinodontiformes</taxon>
        <taxon>Goodeidae</taxon>
        <taxon>Ataeniobius</taxon>
    </lineage>
</organism>
<protein>
    <submittedName>
        <fullName evidence="1">Uncharacterized protein</fullName>
    </submittedName>
</protein>
<comment type="caution">
    <text evidence="1">The sequence shown here is derived from an EMBL/GenBank/DDBJ whole genome shotgun (WGS) entry which is preliminary data.</text>
</comment>